<dbReference type="Pfam" id="PF02412">
    <property type="entry name" value="TSP_3"/>
    <property type="match status" value="2"/>
</dbReference>
<evidence type="ECO:0000313" key="3">
    <source>
        <dbReference type="Proteomes" id="UP001549146"/>
    </source>
</evidence>
<comment type="caution">
    <text evidence="2">The sequence shown here is derived from an EMBL/GenBank/DDBJ whole genome shotgun (WGS) entry which is preliminary data.</text>
</comment>
<evidence type="ECO:0000256" key="1">
    <source>
        <dbReference type="ARBA" id="ARBA00022729"/>
    </source>
</evidence>
<dbReference type="InterPro" id="IPR028974">
    <property type="entry name" value="TSP_type-3_rpt"/>
</dbReference>
<dbReference type="RefSeq" id="WP_354510073.1">
    <property type="nucleotide sequence ID" value="NZ_JBEPMO010000016.1"/>
</dbReference>
<dbReference type="SUPFAM" id="SSF103647">
    <property type="entry name" value="TSP type-3 repeat"/>
    <property type="match status" value="1"/>
</dbReference>
<accession>A0ABV2LVS1</accession>
<protein>
    <recommendedName>
        <fullName evidence="4">Thrombospondin type 3 repeat-containing protein</fullName>
    </recommendedName>
</protein>
<dbReference type="EMBL" id="JBEPMO010000016">
    <property type="protein sequence ID" value="MET3732650.1"/>
    <property type="molecule type" value="Genomic_DNA"/>
</dbReference>
<evidence type="ECO:0008006" key="4">
    <source>
        <dbReference type="Google" id="ProtNLM"/>
    </source>
</evidence>
<dbReference type="PROSITE" id="PS51257">
    <property type="entry name" value="PROKAR_LIPOPROTEIN"/>
    <property type="match status" value="1"/>
</dbReference>
<dbReference type="InterPro" id="IPR003367">
    <property type="entry name" value="Thrombospondin_3-like_rpt"/>
</dbReference>
<keyword evidence="1" id="KW-0732">Signal</keyword>
<keyword evidence="3" id="KW-1185">Reference proteome</keyword>
<dbReference type="Proteomes" id="UP001549146">
    <property type="component" value="Unassembled WGS sequence"/>
</dbReference>
<proteinExistence type="predicted"/>
<sequence>MKYFTLITVLIAFLTASCSTQKLNEKLVDSDLDGVHDVRDACPNEAGSIFNLGCPIENNQLTLSQIDQLKSTDTDLDGVMDDKDECPLLYGSPFNQGCPID</sequence>
<name>A0ABV2LVS1_9FLAO</name>
<evidence type="ECO:0000313" key="2">
    <source>
        <dbReference type="EMBL" id="MET3732650.1"/>
    </source>
</evidence>
<dbReference type="Gene3D" id="4.10.1080.10">
    <property type="entry name" value="TSP type-3 repeat"/>
    <property type="match status" value="1"/>
</dbReference>
<reference evidence="2 3" key="1">
    <citation type="submission" date="2024-06" db="EMBL/GenBank/DDBJ databases">
        <title>Genomic Encyclopedia of Type Strains, Phase IV (KMG-IV): sequencing the most valuable type-strain genomes for metagenomic binning, comparative biology and taxonomic classification.</title>
        <authorList>
            <person name="Goeker M."/>
        </authorList>
    </citation>
    <scope>NUCLEOTIDE SEQUENCE [LARGE SCALE GENOMIC DNA]</scope>
    <source>
        <strain evidence="2 3">DSM 29388</strain>
    </source>
</reference>
<gene>
    <name evidence="2" type="ORF">ABID46_002240</name>
</gene>
<organism evidence="2 3">
    <name type="scientific">Moheibacter stercoris</name>
    <dbReference type="NCBI Taxonomy" id="1628251"/>
    <lineage>
        <taxon>Bacteria</taxon>
        <taxon>Pseudomonadati</taxon>
        <taxon>Bacteroidota</taxon>
        <taxon>Flavobacteriia</taxon>
        <taxon>Flavobacteriales</taxon>
        <taxon>Weeksellaceae</taxon>
        <taxon>Moheibacter</taxon>
    </lineage>
</organism>